<proteinExistence type="inferred from homology"/>
<keyword evidence="5 7" id="KW-1133">Transmembrane helix</keyword>
<evidence type="ECO:0000256" key="6">
    <source>
        <dbReference type="ARBA" id="ARBA00023136"/>
    </source>
</evidence>
<evidence type="ECO:0000256" key="1">
    <source>
        <dbReference type="ARBA" id="ARBA00004651"/>
    </source>
</evidence>
<dbReference type="PANTHER" id="PTHR34584:SF1">
    <property type="entry name" value="NA(+)_H(+) ANTIPORTER SUBUNIT E1"/>
    <property type="match status" value="1"/>
</dbReference>
<keyword evidence="3" id="KW-1003">Cell membrane</keyword>
<evidence type="ECO:0000256" key="5">
    <source>
        <dbReference type="ARBA" id="ARBA00022989"/>
    </source>
</evidence>
<dbReference type="Proteomes" id="UP000275663">
    <property type="component" value="Chromosome"/>
</dbReference>
<evidence type="ECO:0000313" key="8">
    <source>
        <dbReference type="EMBL" id="AZP12998.1"/>
    </source>
</evidence>
<dbReference type="NCBIfam" id="NF006520">
    <property type="entry name" value="PRK08965.1-4"/>
    <property type="match status" value="1"/>
</dbReference>
<keyword evidence="9" id="KW-1185">Reference proteome</keyword>
<evidence type="ECO:0000256" key="2">
    <source>
        <dbReference type="ARBA" id="ARBA00006228"/>
    </source>
</evidence>
<feature type="transmembrane region" description="Helical" evidence="7">
    <location>
        <begin position="9"/>
        <end position="29"/>
    </location>
</feature>
<dbReference type="KEGG" id="upv:EJN92_13905"/>
<dbReference type="OrthoDB" id="9807187at2"/>
<dbReference type="InterPro" id="IPR002758">
    <property type="entry name" value="Cation_antiport_E"/>
</dbReference>
<keyword evidence="6 7" id="KW-0472">Membrane</keyword>
<dbReference type="PIRSF" id="PIRSF019239">
    <property type="entry name" value="MrpE"/>
    <property type="match status" value="1"/>
</dbReference>
<keyword evidence="4 7" id="KW-0812">Transmembrane</keyword>
<dbReference type="Pfam" id="PF01899">
    <property type="entry name" value="MNHE"/>
    <property type="match status" value="1"/>
</dbReference>
<evidence type="ECO:0000256" key="3">
    <source>
        <dbReference type="ARBA" id="ARBA00022475"/>
    </source>
</evidence>
<dbReference type="GO" id="GO:0005886">
    <property type="term" value="C:plasma membrane"/>
    <property type="evidence" value="ECO:0007669"/>
    <property type="project" value="UniProtKB-SubCell"/>
</dbReference>
<gene>
    <name evidence="8" type="ORF">EJN92_13905</name>
</gene>
<dbReference type="RefSeq" id="WP_126128374.1">
    <property type="nucleotide sequence ID" value="NZ_CP034464.1"/>
</dbReference>
<dbReference type="EMBL" id="CP034464">
    <property type="protein sequence ID" value="AZP12998.1"/>
    <property type="molecule type" value="Genomic_DNA"/>
</dbReference>
<dbReference type="PANTHER" id="PTHR34584">
    <property type="entry name" value="NA(+)/H(+) ANTIPORTER SUBUNIT E1"/>
    <property type="match status" value="1"/>
</dbReference>
<accession>A0A3S9HLP8</accession>
<sequence length="171" mass="19072">MISTVLKRWIARLLPAPVLSLALIAMWLLLNNSFSLGQCLLAVLVGVLAPFLTASLRPTPVSFKKPGVALRLFWQVGYDVLIWNWRVLRGTLARTDQLPEGGFVIVPLELRDPNGLAVLAAIMCVIPGTIWSELALDRSALLVHMFEVDNVEAEIALIKSRYERPLQEIFE</sequence>
<organism evidence="8 9">
    <name type="scientific">Undibacterium parvum</name>
    <dbReference type="NCBI Taxonomy" id="401471"/>
    <lineage>
        <taxon>Bacteria</taxon>
        <taxon>Pseudomonadati</taxon>
        <taxon>Pseudomonadota</taxon>
        <taxon>Betaproteobacteria</taxon>
        <taxon>Burkholderiales</taxon>
        <taxon>Oxalobacteraceae</taxon>
        <taxon>Undibacterium</taxon>
    </lineage>
</organism>
<feature type="transmembrane region" description="Helical" evidence="7">
    <location>
        <begin position="35"/>
        <end position="56"/>
    </location>
</feature>
<reference evidence="8 9" key="1">
    <citation type="journal article" date="2011" name="Int. J. Syst. Evol. Microbiol.">
        <title>Description of Undibacterium oligocarboniphilum sp. nov., isolated from purified water, and Undibacterium pigrum strain CCUG 49012 as the type strain of Undibacterium parvum sp. nov., and emended descriptions of the genus Undibacterium and the species Undibacterium pigrum.</title>
        <authorList>
            <person name="Eder W."/>
            <person name="Wanner G."/>
            <person name="Ludwig W."/>
            <person name="Busse H.J."/>
            <person name="Ziemke-Kageler F."/>
            <person name="Lang E."/>
        </authorList>
    </citation>
    <scope>NUCLEOTIDE SEQUENCE [LARGE SCALE GENOMIC DNA]</scope>
    <source>
        <strain evidence="8 9">DSM 23061</strain>
    </source>
</reference>
<comment type="similarity">
    <text evidence="2">Belongs to the CPA3 antiporters (TC 2.A.63) subunit E family.</text>
</comment>
<evidence type="ECO:0000313" key="9">
    <source>
        <dbReference type="Proteomes" id="UP000275663"/>
    </source>
</evidence>
<comment type="subcellular location">
    <subcellularLocation>
        <location evidence="1">Cell membrane</location>
        <topology evidence="1">Multi-pass membrane protein</topology>
    </subcellularLocation>
</comment>
<name>A0A3S9HLP8_9BURK</name>
<protein>
    <submittedName>
        <fullName evidence="8">Na+/H+ antiporter subunit E</fullName>
    </submittedName>
</protein>
<evidence type="ECO:0000256" key="4">
    <source>
        <dbReference type="ARBA" id="ARBA00022692"/>
    </source>
</evidence>
<dbReference type="GO" id="GO:0008324">
    <property type="term" value="F:monoatomic cation transmembrane transporter activity"/>
    <property type="evidence" value="ECO:0007669"/>
    <property type="project" value="InterPro"/>
</dbReference>
<dbReference type="AlphaFoldDB" id="A0A3S9HLP8"/>
<evidence type="ECO:0000256" key="7">
    <source>
        <dbReference type="SAM" id="Phobius"/>
    </source>
</evidence>